<reference evidence="2 3" key="1">
    <citation type="submission" date="2023-03" db="EMBL/GenBank/DDBJ databases">
        <title>Complete genome sequence of Tepidibacter sp. SWIR-1, isolated from a deep-sea hydrothermal vent.</title>
        <authorList>
            <person name="Li X."/>
        </authorList>
    </citation>
    <scope>NUCLEOTIDE SEQUENCE [LARGE SCALE GENOMIC DNA]</scope>
    <source>
        <strain evidence="2 3">SWIR-1</strain>
    </source>
</reference>
<dbReference type="Pfam" id="PF07866">
    <property type="entry name" value="DUF1653"/>
    <property type="match status" value="1"/>
</dbReference>
<sequence length="77" mass="9411">MKRELKKGRMYRHFKNKLYLVIDTVKHSETQEDMVLYKALYGDYGLFVRPFDMFLEEVPEGKVNPMNQKYRFELIED</sequence>
<proteinExistence type="predicted"/>
<name>A0ABY8ELL7_9FIRM</name>
<dbReference type="InterPro" id="IPR023387">
    <property type="entry name" value="DUF1653-like_dom"/>
</dbReference>
<keyword evidence="3" id="KW-1185">Reference proteome</keyword>
<dbReference type="Proteomes" id="UP001222800">
    <property type="component" value="Chromosome"/>
</dbReference>
<evidence type="ECO:0000313" key="2">
    <source>
        <dbReference type="EMBL" id="WFD12268.1"/>
    </source>
</evidence>
<dbReference type="Gene3D" id="2.30.30.320">
    <property type="entry name" value="DUF1653-like domain"/>
    <property type="match status" value="1"/>
</dbReference>
<accession>A0ABY8ELL7</accession>
<feature type="domain" description="DUF1653" evidence="1">
    <location>
        <begin position="10"/>
        <end position="73"/>
    </location>
</feature>
<evidence type="ECO:0000259" key="1">
    <source>
        <dbReference type="Pfam" id="PF07866"/>
    </source>
</evidence>
<gene>
    <name evidence="2" type="ORF">P4S50_09325</name>
</gene>
<evidence type="ECO:0000313" key="3">
    <source>
        <dbReference type="Proteomes" id="UP001222800"/>
    </source>
</evidence>
<dbReference type="RefSeq" id="WP_277734589.1">
    <property type="nucleotide sequence ID" value="NZ_CP120733.1"/>
</dbReference>
<organism evidence="2 3">
    <name type="scientific">Tepidibacter hydrothermalis</name>
    <dbReference type="NCBI Taxonomy" id="3036126"/>
    <lineage>
        <taxon>Bacteria</taxon>
        <taxon>Bacillati</taxon>
        <taxon>Bacillota</taxon>
        <taxon>Clostridia</taxon>
        <taxon>Peptostreptococcales</taxon>
        <taxon>Peptostreptococcaceae</taxon>
        <taxon>Tepidibacter</taxon>
    </lineage>
</organism>
<dbReference type="EMBL" id="CP120733">
    <property type="protein sequence ID" value="WFD12268.1"/>
    <property type="molecule type" value="Genomic_DNA"/>
</dbReference>
<dbReference type="InterPro" id="IPR037135">
    <property type="entry name" value="DUF1653-like_dom_sf"/>
</dbReference>
<protein>
    <submittedName>
        <fullName evidence="2">DUF1653 domain-containing protein</fullName>
    </submittedName>
</protein>